<accession>A0A061INW0</accession>
<feature type="transmembrane region" description="Helical" evidence="16">
    <location>
        <begin position="64"/>
        <end position="83"/>
    </location>
</feature>
<dbReference type="Gene3D" id="2.60.40.10">
    <property type="entry name" value="Immunoglobulins"/>
    <property type="match status" value="1"/>
</dbReference>
<dbReference type="Pfam" id="PF00193">
    <property type="entry name" value="Xlink"/>
    <property type="match status" value="1"/>
</dbReference>
<evidence type="ECO:0000256" key="2">
    <source>
        <dbReference type="ARBA" id="ARBA00004613"/>
    </source>
</evidence>
<keyword evidence="9 13" id="KW-1015">Disulfide bond</keyword>
<dbReference type="InterPro" id="IPR047195">
    <property type="entry name" value="TM6SF1-like"/>
</dbReference>
<dbReference type="InterPro" id="IPR003598">
    <property type="entry name" value="Ig_sub2"/>
</dbReference>
<evidence type="ECO:0000256" key="1">
    <source>
        <dbReference type="ARBA" id="ARBA00004127"/>
    </source>
</evidence>
<feature type="transmembrane region" description="Helical" evidence="16">
    <location>
        <begin position="336"/>
        <end position="356"/>
    </location>
</feature>
<evidence type="ECO:0000256" key="5">
    <source>
        <dbReference type="ARBA" id="ARBA00022729"/>
    </source>
</evidence>
<evidence type="ECO:0000256" key="6">
    <source>
        <dbReference type="ARBA" id="ARBA00022737"/>
    </source>
</evidence>
<comment type="caution">
    <text evidence="13">Lacks conserved residue(s) required for the propagation of feature annotation.</text>
</comment>
<dbReference type="SMART" id="SM00445">
    <property type="entry name" value="LINK"/>
    <property type="match status" value="1"/>
</dbReference>
<gene>
    <name evidence="20" type="ORF">H671_1g1163</name>
</gene>
<keyword evidence="3" id="KW-0964">Secreted</keyword>
<dbReference type="InterPro" id="IPR007110">
    <property type="entry name" value="Ig-like_dom"/>
</dbReference>
<comment type="similarity">
    <text evidence="12">Belongs to the TM6SF family.</text>
</comment>
<dbReference type="Gene3D" id="3.10.100.10">
    <property type="entry name" value="Mannose-Binding Protein A, subunit A"/>
    <property type="match status" value="1"/>
</dbReference>
<dbReference type="Proteomes" id="UP000030759">
    <property type="component" value="Unassembled WGS sequence"/>
</dbReference>
<dbReference type="PROSITE" id="PS01241">
    <property type="entry name" value="LINK_1"/>
    <property type="match status" value="1"/>
</dbReference>
<feature type="transmembrane region" description="Helical" evidence="16">
    <location>
        <begin position="30"/>
        <end position="52"/>
    </location>
</feature>
<keyword evidence="5" id="KW-0732">Signal</keyword>
<feature type="disulfide bond" evidence="13">
    <location>
        <begin position="655"/>
        <end position="676"/>
    </location>
</feature>
<evidence type="ECO:0000256" key="4">
    <source>
        <dbReference type="ARBA" id="ARBA00022692"/>
    </source>
</evidence>
<dbReference type="InterPro" id="IPR003599">
    <property type="entry name" value="Ig_sub"/>
</dbReference>
<dbReference type="EMBL" id="KE663643">
    <property type="protein sequence ID" value="ERE91167.1"/>
    <property type="molecule type" value="Genomic_DNA"/>
</dbReference>
<evidence type="ECO:0000256" key="14">
    <source>
        <dbReference type="PROSITE-ProRule" id="PRU01087"/>
    </source>
</evidence>
<dbReference type="AlphaFoldDB" id="A0A061INW0"/>
<feature type="transmembrane region" description="Helical" evidence="16">
    <location>
        <begin position="212"/>
        <end position="234"/>
    </location>
</feature>
<evidence type="ECO:0000313" key="20">
    <source>
        <dbReference type="EMBL" id="ERE91167.1"/>
    </source>
</evidence>
<proteinExistence type="inferred from homology"/>
<evidence type="ECO:0000313" key="21">
    <source>
        <dbReference type="Proteomes" id="UP000030759"/>
    </source>
</evidence>
<dbReference type="SUPFAM" id="SSF56436">
    <property type="entry name" value="C-type lectin-like"/>
    <property type="match status" value="1"/>
</dbReference>
<dbReference type="InterPro" id="IPR013783">
    <property type="entry name" value="Ig-like_fold"/>
</dbReference>
<evidence type="ECO:0000256" key="9">
    <source>
        <dbReference type="ARBA" id="ARBA00023157"/>
    </source>
</evidence>
<dbReference type="CDD" id="cd21106">
    <property type="entry name" value="TM6SF1-like"/>
    <property type="match status" value="1"/>
</dbReference>
<keyword evidence="7 14" id="KW-1133">Transmembrane helix</keyword>
<dbReference type="PANTHER" id="PTHR14568">
    <property type="entry name" value="TRANSMEMBRANE SUPERFAMILY 6 MEMBER 1/2"/>
    <property type="match status" value="1"/>
</dbReference>
<dbReference type="Pfam" id="PF07686">
    <property type="entry name" value="V-set"/>
    <property type="match status" value="1"/>
</dbReference>
<dbReference type="GO" id="GO:0005540">
    <property type="term" value="F:hyaluronic acid binding"/>
    <property type="evidence" value="ECO:0007669"/>
    <property type="project" value="InterPro"/>
</dbReference>
<dbReference type="Pfam" id="PF26083">
    <property type="entry name" value="TM_Tm6sf2"/>
    <property type="match status" value="1"/>
</dbReference>
<keyword evidence="10" id="KW-0325">Glycoprotein</keyword>
<feature type="transmembrane region" description="Helical" evidence="16">
    <location>
        <begin position="103"/>
        <end position="128"/>
    </location>
</feature>
<dbReference type="PROSITE" id="PS51751">
    <property type="entry name" value="EXPERA"/>
    <property type="match status" value="2"/>
</dbReference>
<comment type="subcellular location">
    <subcellularLocation>
        <location evidence="1">Endomembrane system</location>
        <topology evidence="1">Multi-pass membrane protein</topology>
    </subcellularLocation>
    <subcellularLocation>
        <location evidence="2">Secreted</location>
    </subcellularLocation>
</comment>
<evidence type="ECO:0000256" key="12">
    <source>
        <dbReference type="ARBA" id="ARBA00034760"/>
    </source>
</evidence>
<evidence type="ECO:0000256" key="7">
    <source>
        <dbReference type="ARBA" id="ARBA00022989"/>
    </source>
</evidence>
<protein>
    <submittedName>
        <fullName evidence="20">Transmembrane 6 superfamily member 2-like protein</fullName>
    </submittedName>
</protein>
<feature type="transmembrane region" description="Helical" evidence="16">
    <location>
        <begin position="140"/>
        <end position="160"/>
    </location>
</feature>
<dbReference type="GO" id="GO:0033116">
    <property type="term" value="C:endoplasmic reticulum-Golgi intermediate compartment membrane"/>
    <property type="evidence" value="ECO:0007669"/>
    <property type="project" value="TreeGrafter"/>
</dbReference>
<evidence type="ECO:0000256" key="13">
    <source>
        <dbReference type="PROSITE-ProRule" id="PRU00323"/>
    </source>
</evidence>
<feature type="domain" description="Link" evidence="18">
    <location>
        <begin position="609"/>
        <end position="711"/>
    </location>
</feature>
<dbReference type="PROSITE" id="PS50835">
    <property type="entry name" value="IG_LIKE"/>
    <property type="match status" value="1"/>
</dbReference>
<dbReference type="GO" id="GO:0007155">
    <property type="term" value="P:cell adhesion"/>
    <property type="evidence" value="ECO:0007669"/>
    <property type="project" value="InterPro"/>
</dbReference>
<dbReference type="InterPro" id="IPR036179">
    <property type="entry name" value="Ig-like_dom_sf"/>
</dbReference>
<feature type="transmembrane region" description="Helical" evidence="16">
    <location>
        <begin position="269"/>
        <end position="287"/>
    </location>
</feature>
<dbReference type="SUPFAM" id="SSF48726">
    <property type="entry name" value="Immunoglobulin"/>
    <property type="match status" value="1"/>
</dbReference>
<dbReference type="InterPro" id="IPR033118">
    <property type="entry name" value="EXPERA"/>
</dbReference>
<feature type="domain" description="EXPERA" evidence="19">
    <location>
        <begin position="61"/>
        <end position="186"/>
    </location>
</feature>
<keyword evidence="11" id="KW-0393">Immunoglobulin domain</keyword>
<dbReference type="InterPro" id="IPR013106">
    <property type="entry name" value="Ig_V-set"/>
</dbReference>
<feature type="domain" description="Ig-like" evidence="17">
    <location>
        <begin position="492"/>
        <end position="607"/>
    </location>
</feature>
<evidence type="ECO:0000256" key="11">
    <source>
        <dbReference type="ARBA" id="ARBA00023319"/>
    </source>
</evidence>
<dbReference type="PANTHER" id="PTHR14568:SF9">
    <property type="entry name" value="TRANSMEMBRANE 6 SUPERFAMILY MEMBER 2"/>
    <property type="match status" value="1"/>
</dbReference>
<name>A0A061INW0_CRIGR</name>
<keyword evidence="8 14" id="KW-0472">Membrane</keyword>
<evidence type="ECO:0000256" key="15">
    <source>
        <dbReference type="SAM" id="MobiDB-lite"/>
    </source>
</evidence>
<dbReference type="FunFam" id="2.60.40.10:FF:000536">
    <property type="entry name" value="Hyaluronan and proteoglycan link protein 4"/>
    <property type="match status" value="1"/>
</dbReference>
<dbReference type="InterPro" id="IPR016186">
    <property type="entry name" value="C-type_lectin-like/link_sf"/>
</dbReference>
<dbReference type="SMART" id="SM00406">
    <property type="entry name" value="IGv"/>
    <property type="match status" value="1"/>
</dbReference>
<dbReference type="InterPro" id="IPR000538">
    <property type="entry name" value="Link_dom"/>
</dbReference>
<evidence type="ECO:0000259" key="19">
    <source>
        <dbReference type="PROSITE" id="PS51751"/>
    </source>
</evidence>
<dbReference type="GO" id="GO:0055088">
    <property type="term" value="P:lipid homeostasis"/>
    <property type="evidence" value="ECO:0007669"/>
    <property type="project" value="TreeGrafter"/>
</dbReference>
<dbReference type="GO" id="GO:0005789">
    <property type="term" value="C:endoplasmic reticulum membrane"/>
    <property type="evidence" value="ECO:0007669"/>
    <property type="project" value="TreeGrafter"/>
</dbReference>
<dbReference type="CDD" id="cd05877">
    <property type="entry name" value="Ig_LP_like"/>
    <property type="match status" value="1"/>
</dbReference>
<dbReference type="PROSITE" id="PS50963">
    <property type="entry name" value="LINK_2"/>
    <property type="match status" value="1"/>
</dbReference>
<dbReference type="InterPro" id="IPR016187">
    <property type="entry name" value="CTDL_fold"/>
</dbReference>
<dbReference type="FunFam" id="3.10.100.10:FF:000002">
    <property type="entry name" value="Hyaluronan proteoglycan link protein 1"/>
    <property type="match status" value="1"/>
</dbReference>
<dbReference type="GO" id="GO:0019216">
    <property type="term" value="P:regulation of lipid metabolic process"/>
    <property type="evidence" value="ECO:0007669"/>
    <property type="project" value="TreeGrafter"/>
</dbReference>
<dbReference type="GO" id="GO:0005576">
    <property type="term" value="C:extracellular region"/>
    <property type="evidence" value="ECO:0007669"/>
    <property type="project" value="UniProtKB-SubCell"/>
</dbReference>
<dbReference type="SMART" id="SM00408">
    <property type="entry name" value="IGc2"/>
    <property type="match status" value="1"/>
</dbReference>
<dbReference type="PRINTS" id="PR01265">
    <property type="entry name" value="LINKMODULE"/>
</dbReference>
<dbReference type="InterPro" id="IPR059044">
    <property type="entry name" value="TM_Tm6sf1/2"/>
</dbReference>
<reference evidence="21" key="1">
    <citation type="journal article" date="2013" name="Nat. Biotechnol.">
        <title>Chinese hamster genome sequenced from sorted chromosomes.</title>
        <authorList>
            <person name="Brinkrolf K."/>
            <person name="Rupp O."/>
            <person name="Laux H."/>
            <person name="Kollin F."/>
            <person name="Ernst W."/>
            <person name="Linke B."/>
            <person name="Kofler R."/>
            <person name="Romand S."/>
            <person name="Hesse F."/>
            <person name="Budach W.E."/>
            <person name="Galosy S."/>
            <person name="Muller D."/>
            <person name="Noll T."/>
            <person name="Wienberg J."/>
            <person name="Jostock T."/>
            <person name="Leonard M."/>
            <person name="Grillari J."/>
            <person name="Tauch A."/>
            <person name="Goesmann A."/>
            <person name="Helk B."/>
            <person name="Mott J.E."/>
            <person name="Puhler A."/>
            <person name="Borth N."/>
        </authorList>
    </citation>
    <scope>NUCLEOTIDE SEQUENCE [LARGE SCALE GENOMIC DNA]</scope>
    <source>
        <strain evidence="21">17A/GY</strain>
    </source>
</reference>
<dbReference type="Pfam" id="PF05241">
    <property type="entry name" value="EBP"/>
    <property type="match status" value="1"/>
</dbReference>
<evidence type="ECO:0000256" key="3">
    <source>
        <dbReference type="ARBA" id="ARBA00022525"/>
    </source>
</evidence>
<evidence type="ECO:0000256" key="16">
    <source>
        <dbReference type="SAM" id="Phobius"/>
    </source>
</evidence>
<evidence type="ECO:0000256" key="8">
    <source>
        <dbReference type="ARBA" id="ARBA00023136"/>
    </source>
</evidence>
<keyword evidence="6" id="KW-0677">Repeat</keyword>
<organism evidence="20 21">
    <name type="scientific">Cricetulus griseus</name>
    <name type="common">Chinese hamster</name>
    <name type="synonym">Cricetulus barabensis griseus</name>
    <dbReference type="NCBI Taxonomy" id="10029"/>
    <lineage>
        <taxon>Eukaryota</taxon>
        <taxon>Metazoa</taxon>
        <taxon>Chordata</taxon>
        <taxon>Craniata</taxon>
        <taxon>Vertebrata</taxon>
        <taxon>Euteleostomi</taxon>
        <taxon>Mammalia</taxon>
        <taxon>Eutheria</taxon>
        <taxon>Euarchontoglires</taxon>
        <taxon>Glires</taxon>
        <taxon>Rodentia</taxon>
        <taxon>Myomorpha</taxon>
        <taxon>Muroidea</taxon>
        <taxon>Cricetidae</taxon>
        <taxon>Cricetinae</taxon>
        <taxon>Cricetulus</taxon>
    </lineage>
</organism>
<feature type="domain" description="EXPERA" evidence="19">
    <location>
        <begin position="217"/>
        <end position="351"/>
    </location>
</feature>
<sequence>MDIPPLASKTTAMSLGALPVSYALNHVSVLSQPLCVVLMSALILGLLFMAIYSLSHGEITYDPLYAVFVIFSFTSVVDLIIALQEDGYVMGFMDFYTKEGEPYLRTAHGIFICYWDGTVHYLLYLAMAGAIRKRKRYRNLGLYWLGSFAMSLLVFLPGNILGKYSSEIRPAFFLTILYMLVPCWAGVRIFSQSRTPTSYTPDMVQEEQKKGLLQRPADLTLIIYLILAAFFALFRGLVVLDCPTDACFIYIYQYEPYLRDPVAYPKLQMLMYLFYALPFYCLAAYALTFPGCSWLPDWALVFAGAIGQAQFSHMGASMHLRTPFTYRVPEDTWTTFFLSNMLFALGPHLLAFRCLWRPAFFLQAPPWASEGPGKKQQQTPGLHGPTDLPGQNIVRVRSWEAQGPLSGGRDQDAPPPHSAGLAAVSWRADNLAATMRAAAPHPPCAPACAPAALGPRALWAVACGLLILVPVPAGAQRGRKKVVHVLEGESGSVVVQTAPGQVVSHRGGTIVLPCRYHYEAAAHGHDGIRLKWTKVVDPLAFTDVFVALGPQHRAFGPYRGRAELQNDGPGDASLVLRNVTLQDYGRYECEVTNELEDDAGMVKLDLEGVVFPYHPRGGRYKMTFVEAQRACAEQDGILASAEQLHAAWLDGLDWCNAGWLRDGSVQYPVSQAREACGGAGSTGAGGGTSGGVRNYGYRHNAEERYDAFCFTSNLPGESFPPKKK</sequence>
<feature type="region of interest" description="Disordered" evidence="15">
    <location>
        <begin position="368"/>
        <end position="389"/>
    </location>
</feature>
<dbReference type="SMART" id="SM00409">
    <property type="entry name" value="IG"/>
    <property type="match status" value="1"/>
</dbReference>
<evidence type="ECO:0000259" key="17">
    <source>
        <dbReference type="PROSITE" id="PS50835"/>
    </source>
</evidence>
<keyword evidence="4 14" id="KW-0812">Transmembrane</keyword>
<evidence type="ECO:0000259" key="18">
    <source>
        <dbReference type="PROSITE" id="PS50963"/>
    </source>
</evidence>
<evidence type="ECO:0000256" key="10">
    <source>
        <dbReference type="ARBA" id="ARBA00023180"/>
    </source>
</evidence>
<feature type="transmembrane region" description="Helical" evidence="16">
    <location>
        <begin position="172"/>
        <end position="191"/>
    </location>
</feature>